<proteinExistence type="predicted"/>
<protein>
    <submittedName>
        <fullName evidence="1">Uncharacterized protein</fullName>
    </submittedName>
</protein>
<keyword evidence="3" id="KW-1185">Reference proteome</keyword>
<sequence>MARADSVFSAQLVMEDTTGSRAKLRHSKRHGQLVLDAGSQSVQLVYPRIGRFFQRKFEQPLKCVMGRKLLRVYSSNGKRNFTCRLLSEDDATKCSETLRSFGVEVIAVGELMLSRDQRGLVVQDAAVLAGGEAALQAIRETSPRSMQTELRDYEESSQLRADTDAIMRSMFTMNS</sequence>
<name>A0A833WBH3_PHYIN</name>
<dbReference type="EMBL" id="JAACNO010000795">
    <property type="protein sequence ID" value="KAF4144778.1"/>
    <property type="molecule type" value="Genomic_DNA"/>
</dbReference>
<organism evidence="1 3">
    <name type="scientific">Phytophthora infestans</name>
    <name type="common">Potato late blight agent</name>
    <name type="synonym">Botrytis infestans</name>
    <dbReference type="NCBI Taxonomy" id="4787"/>
    <lineage>
        <taxon>Eukaryota</taxon>
        <taxon>Sar</taxon>
        <taxon>Stramenopiles</taxon>
        <taxon>Oomycota</taxon>
        <taxon>Peronosporomycetes</taxon>
        <taxon>Peronosporales</taxon>
        <taxon>Peronosporaceae</taxon>
        <taxon>Phytophthora</taxon>
    </lineage>
</organism>
<dbReference type="Proteomes" id="UP000602510">
    <property type="component" value="Unassembled WGS sequence"/>
</dbReference>
<evidence type="ECO:0000313" key="2">
    <source>
        <dbReference type="EMBL" id="KAF4144778.1"/>
    </source>
</evidence>
<dbReference type="EMBL" id="WSZM01000267">
    <property type="protein sequence ID" value="KAF4036438.1"/>
    <property type="molecule type" value="Genomic_DNA"/>
</dbReference>
<dbReference type="Proteomes" id="UP000704712">
    <property type="component" value="Unassembled WGS sequence"/>
</dbReference>
<evidence type="ECO:0000313" key="3">
    <source>
        <dbReference type="Proteomes" id="UP000602510"/>
    </source>
</evidence>
<evidence type="ECO:0000313" key="1">
    <source>
        <dbReference type="EMBL" id="KAF4036438.1"/>
    </source>
</evidence>
<reference evidence="1" key="1">
    <citation type="submission" date="2020-04" db="EMBL/GenBank/DDBJ databases">
        <title>Hybrid Assembly of Korean Phytophthora infestans isolates.</title>
        <authorList>
            <person name="Prokchorchik M."/>
            <person name="Lee Y."/>
            <person name="Seo J."/>
            <person name="Cho J.-H."/>
            <person name="Park Y.-E."/>
            <person name="Jang D.-C."/>
            <person name="Im J.-S."/>
            <person name="Choi J.-G."/>
            <person name="Park H.-J."/>
            <person name="Lee G.-B."/>
            <person name="Lee Y.-G."/>
            <person name="Hong S.-Y."/>
            <person name="Cho K."/>
            <person name="Sohn K.H."/>
        </authorList>
    </citation>
    <scope>NUCLEOTIDE SEQUENCE</scope>
    <source>
        <strain evidence="1">KR_1_A1</strain>
        <strain evidence="2">KR_2_A2</strain>
    </source>
</reference>
<comment type="caution">
    <text evidence="1">The sequence shown here is derived from an EMBL/GenBank/DDBJ whole genome shotgun (WGS) entry which is preliminary data.</text>
</comment>
<gene>
    <name evidence="1" type="ORF">GN244_ATG11548</name>
    <name evidence="2" type="ORF">GN958_ATG05946</name>
</gene>
<dbReference type="AlphaFoldDB" id="A0A833WBH3"/>
<accession>A0A833WBH3</accession>